<dbReference type="EMBL" id="KK198757">
    <property type="protein sequence ID" value="KCW75226.1"/>
    <property type="molecule type" value="Genomic_DNA"/>
</dbReference>
<sequence length="81" mass="9332">MDRSKLLYCELICLIMTHRLRIEIELLLSIENPKIRHIFSTVPITSIQFNCIISHGSDYMANTFPSHEEAGGDWSNQGLRL</sequence>
<proteinExistence type="predicted"/>
<protein>
    <submittedName>
        <fullName evidence="1">Uncharacterized protein</fullName>
    </submittedName>
</protein>
<evidence type="ECO:0000313" key="1">
    <source>
        <dbReference type="EMBL" id="KCW75226.1"/>
    </source>
</evidence>
<accession>A0A059CAK6</accession>
<name>A0A059CAK6_EUCGR</name>
<dbReference type="Gramene" id="KCW75226">
    <property type="protein sequence ID" value="KCW75226"/>
    <property type="gene ID" value="EUGRSUZ_E03979"/>
</dbReference>
<dbReference type="AlphaFoldDB" id="A0A059CAK6"/>
<gene>
    <name evidence="1" type="ORF">EUGRSUZ_E03979</name>
</gene>
<organism evidence="1">
    <name type="scientific">Eucalyptus grandis</name>
    <name type="common">Flooded gum</name>
    <dbReference type="NCBI Taxonomy" id="71139"/>
    <lineage>
        <taxon>Eukaryota</taxon>
        <taxon>Viridiplantae</taxon>
        <taxon>Streptophyta</taxon>
        <taxon>Embryophyta</taxon>
        <taxon>Tracheophyta</taxon>
        <taxon>Spermatophyta</taxon>
        <taxon>Magnoliopsida</taxon>
        <taxon>eudicotyledons</taxon>
        <taxon>Gunneridae</taxon>
        <taxon>Pentapetalae</taxon>
        <taxon>rosids</taxon>
        <taxon>malvids</taxon>
        <taxon>Myrtales</taxon>
        <taxon>Myrtaceae</taxon>
        <taxon>Myrtoideae</taxon>
        <taxon>Eucalypteae</taxon>
        <taxon>Eucalyptus</taxon>
    </lineage>
</organism>
<reference evidence="1" key="1">
    <citation type="submission" date="2013-07" db="EMBL/GenBank/DDBJ databases">
        <title>The genome of Eucalyptus grandis.</title>
        <authorList>
            <person name="Schmutz J."/>
            <person name="Hayes R."/>
            <person name="Myburg A."/>
            <person name="Tuskan G."/>
            <person name="Grattapaglia D."/>
            <person name="Rokhsar D.S."/>
        </authorList>
    </citation>
    <scope>NUCLEOTIDE SEQUENCE</scope>
    <source>
        <tissue evidence="1">Leaf extractions</tissue>
    </source>
</reference>
<dbReference type="InParanoid" id="A0A059CAK6"/>